<keyword evidence="3" id="KW-0158">Chromosome</keyword>
<comment type="similarity">
    <text evidence="2">Belongs to the mis12 family.</text>
</comment>
<dbReference type="GO" id="GO:0000070">
    <property type="term" value="P:mitotic sister chromatid segregation"/>
    <property type="evidence" value="ECO:0007669"/>
    <property type="project" value="TreeGrafter"/>
</dbReference>
<evidence type="ECO:0000256" key="3">
    <source>
        <dbReference type="ARBA" id="ARBA00022454"/>
    </source>
</evidence>
<keyword evidence="4" id="KW-0132">Cell division</keyword>
<evidence type="ECO:0000313" key="12">
    <source>
        <dbReference type="EMBL" id="CAB4311614.1"/>
    </source>
</evidence>
<organism evidence="12 13">
    <name type="scientific">Prunus armeniaca</name>
    <name type="common">Apricot</name>
    <name type="synonym">Armeniaca vulgaris</name>
    <dbReference type="NCBI Taxonomy" id="36596"/>
    <lineage>
        <taxon>Eukaryota</taxon>
        <taxon>Viridiplantae</taxon>
        <taxon>Streptophyta</taxon>
        <taxon>Embryophyta</taxon>
        <taxon>Tracheophyta</taxon>
        <taxon>Spermatophyta</taxon>
        <taxon>Magnoliopsida</taxon>
        <taxon>eudicotyledons</taxon>
        <taxon>Gunneridae</taxon>
        <taxon>Pentapetalae</taxon>
        <taxon>rosids</taxon>
        <taxon>fabids</taxon>
        <taxon>Rosales</taxon>
        <taxon>Rosaceae</taxon>
        <taxon>Amygdaloideae</taxon>
        <taxon>Amygdaleae</taxon>
        <taxon>Prunus</taxon>
    </lineage>
</organism>
<proteinExistence type="inferred from homology"/>
<dbReference type="PANTHER" id="PTHR14527">
    <property type="entry name" value="PROTEIN MIS12 HOMOLOG"/>
    <property type="match status" value="1"/>
</dbReference>
<dbReference type="GO" id="GO:0051301">
    <property type="term" value="P:cell division"/>
    <property type="evidence" value="ECO:0007669"/>
    <property type="project" value="UniProtKB-KW"/>
</dbReference>
<dbReference type="OrthoDB" id="1884855at2759"/>
<keyword evidence="13" id="KW-1185">Reference proteome</keyword>
<dbReference type="GO" id="GO:0000444">
    <property type="term" value="C:MIS12/MIND type complex"/>
    <property type="evidence" value="ECO:0007669"/>
    <property type="project" value="TreeGrafter"/>
</dbReference>
<reference evidence="13" key="1">
    <citation type="journal article" date="2020" name="Genome Biol.">
        <title>Gamete binning: chromosome-level and haplotype-resolved genome assembly enabled by high-throughput single-cell sequencing of gamete genomes.</title>
        <authorList>
            <person name="Campoy J.A."/>
            <person name="Sun H."/>
            <person name="Goel M."/>
            <person name="Jiao W.-B."/>
            <person name="Folz-Donahue K."/>
            <person name="Wang N."/>
            <person name="Rubio M."/>
            <person name="Liu C."/>
            <person name="Kukat C."/>
            <person name="Ruiz D."/>
            <person name="Huettel B."/>
            <person name="Schneeberger K."/>
        </authorList>
    </citation>
    <scope>NUCLEOTIDE SEQUENCE [LARGE SCALE GENOMIC DNA]</scope>
    <source>
        <strain evidence="13">cv. Rojo Pasion</strain>
    </source>
</reference>
<keyword evidence="7 10" id="KW-0175">Coiled coil</keyword>
<sequence length="322" mass="36336">MEGSESEAVFESLNFNPQLFINEVFNLVDDLVDDACNHFHQQASTSLKIEGTDRTQDLSKGINVIRKKVQSDIDKRLAMWEQHCHNHFFQVPEGFMLPKIDESPVDTSICQNAICDPDLDAQLDLLRNNLTKVGQESAALNRELQSLEQQSASNDHISALNEISLLYDQNSYHEMFQEMMKTASELRTKIGKLKTRKIEETEHNKADKIYNPHRDPSMMGIGKGFSGAKLEDLQEVLVHLKNSDMHKANVKHNAIGNLLKFDPQTKEVIVLLRGLSLLLGTTVGLDTDWFGTEEGSSVNQTKNFGRPFSLPLTKPKTSDRLT</sequence>
<evidence type="ECO:0000256" key="1">
    <source>
        <dbReference type="ARBA" id="ARBA00004629"/>
    </source>
</evidence>
<evidence type="ECO:0000313" key="13">
    <source>
        <dbReference type="Proteomes" id="UP000507245"/>
    </source>
</evidence>
<evidence type="ECO:0000256" key="7">
    <source>
        <dbReference type="ARBA" id="ARBA00023054"/>
    </source>
</evidence>
<evidence type="ECO:0000256" key="5">
    <source>
        <dbReference type="ARBA" id="ARBA00022776"/>
    </source>
</evidence>
<gene>
    <name evidence="12" type="ORF">ORAREDHAP_LOCUS33826</name>
</gene>
<keyword evidence="6" id="KW-0995">Kinetochore</keyword>
<feature type="region of interest" description="Disordered" evidence="11">
    <location>
        <begin position="300"/>
        <end position="322"/>
    </location>
</feature>
<evidence type="ECO:0000256" key="6">
    <source>
        <dbReference type="ARBA" id="ARBA00022838"/>
    </source>
</evidence>
<evidence type="ECO:0000256" key="8">
    <source>
        <dbReference type="ARBA" id="ARBA00023306"/>
    </source>
</evidence>
<accession>A0A6J5XKS4</accession>
<keyword evidence="9" id="KW-0137">Centromere</keyword>
<evidence type="ECO:0000256" key="4">
    <source>
        <dbReference type="ARBA" id="ARBA00022618"/>
    </source>
</evidence>
<dbReference type="EMBL" id="CAEKKB010000005">
    <property type="protein sequence ID" value="CAB4311614.1"/>
    <property type="molecule type" value="Genomic_DNA"/>
</dbReference>
<name>A0A6J5XKS4_PRUAR</name>
<protein>
    <recommendedName>
        <fullName evidence="14">Protein MIS12 homolog</fullName>
    </recommendedName>
</protein>
<evidence type="ECO:0000256" key="9">
    <source>
        <dbReference type="ARBA" id="ARBA00023328"/>
    </source>
</evidence>
<dbReference type="Pfam" id="PF05859">
    <property type="entry name" value="Mis12"/>
    <property type="match status" value="1"/>
</dbReference>
<dbReference type="Proteomes" id="UP000507245">
    <property type="component" value="Unassembled WGS sequence"/>
</dbReference>
<feature type="coiled-coil region" evidence="10">
    <location>
        <begin position="123"/>
        <end position="150"/>
    </location>
</feature>
<keyword evidence="8" id="KW-0131">Cell cycle</keyword>
<evidence type="ECO:0008006" key="14">
    <source>
        <dbReference type="Google" id="ProtNLM"/>
    </source>
</evidence>
<keyword evidence="5" id="KW-0498">Mitosis</keyword>
<dbReference type="GO" id="GO:0005634">
    <property type="term" value="C:nucleus"/>
    <property type="evidence" value="ECO:0007669"/>
    <property type="project" value="InterPro"/>
</dbReference>
<evidence type="ECO:0000256" key="11">
    <source>
        <dbReference type="SAM" id="MobiDB-lite"/>
    </source>
</evidence>
<dbReference type="GO" id="GO:0051382">
    <property type="term" value="P:kinetochore assembly"/>
    <property type="evidence" value="ECO:0007669"/>
    <property type="project" value="TreeGrafter"/>
</dbReference>
<dbReference type="PANTHER" id="PTHR14527:SF2">
    <property type="entry name" value="PROTEIN MIS12 HOMOLOG"/>
    <property type="match status" value="1"/>
</dbReference>
<comment type="subcellular location">
    <subcellularLocation>
        <location evidence="1">Chromosome</location>
        <location evidence="1">Centromere</location>
        <location evidence="1">Kinetochore</location>
    </subcellularLocation>
</comment>
<dbReference type="AlphaFoldDB" id="A0A6J5XKS4"/>
<evidence type="ECO:0000256" key="2">
    <source>
        <dbReference type="ARBA" id="ARBA00008643"/>
    </source>
</evidence>
<evidence type="ECO:0000256" key="10">
    <source>
        <dbReference type="SAM" id="Coils"/>
    </source>
</evidence>
<dbReference type="InterPro" id="IPR008685">
    <property type="entry name" value="Centromere_Mis12"/>
</dbReference>